<dbReference type="GO" id="GO:1905515">
    <property type="term" value="P:non-motile cilium assembly"/>
    <property type="evidence" value="ECO:0007669"/>
    <property type="project" value="TreeGrafter"/>
</dbReference>
<evidence type="ECO:0000256" key="1">
    <source>
        <dbReference type="SAM" id="Coils"/>
    </source>
</evidence>
<dbReference type="PANTHER" id="PTHR31935:SF1">
    <property type="entry name" value="COILED-COIL DOMAIN-CONTAINING PROTEIN 13"/>
    <property type="match status" value="1"/>
</dbReference>
<keyword evidence="4" id="KW-1185">Reference proteome</keyword>
<name>A0A218UHG0_9PASE</name>
<feature type="coiled-coil region" evidence="1">
    <location>
        <begin position="325"/>
        <end position="353"/>
    </location>
</feature>
<feature type="compositionally biased region" description="Polar residues" evidence="2">
    <location>
        <begin position="433"/>
        <end position="443"/>
    </location>
</feature>
<feature type="coiled-coil region" evidence="1">
    <location>
        <begin position="214"/>
        <end position="255"/>
    </location>
</feature>
<dbReference type="GO" id="GO:0034451">
    <property type="term" value="C:centriolar satellite"/>
    <property type="evidence" value="ECO:0007669"/>
    <property type="project" value="TreeGrafter"/>
</dbReference>
<feature type="compositionally biased region" description="Basic and acidic residues" evidence="2">
    <location>
        <begin position="604"/>
        <end position="619"/>
    </location>
</feature>
<reference evidence="3 4" key="1">
    <citation type="submission" date="2017-05" db="EMBL/GenBank/DDBJ databases">
        <title>Genome of assembly of the Bengalese finch, Lonchura striata domestica.</title>
        <authorList>
            <person name="Colquitt B.M."/>
            <person name="Brainard M.S."/>
        </authorList>
    </citation>
    <scope>NUCLEOTIDE SEQUENCE [LARGE SCALE GENOMIC DNA]</scope>
    <source>
        <strain evidence="3">White83orange57</strain>
    </source>
</reference>
<keyword evidence="1" id="KW-0175">Coiled coil</keyword>
<accession>A0A218UHG0</accession>
<dbReference type="InterPro" id="IPR038929">
    <property type="entry name" value="CCDC13"/>
</dbReference>
<dbReference type="AlphaFoldDB" id="A0A218UHG0"/>
<proteinExistence type="predicted"/>
<dbReference type="EMBL" id="MUZQ01000297">
    <property type="protein sequence ID" value="OWK53227.1"/>
    <property type="molecule type" value="Genomic_DNA"/>
</dbReference>
<feature type="region of interest" description="Disordered" evidence="2">
    <location>
        <begin position="545"/>
        <end position="619"/>
    </location>
</feature>
<protein>
    <submittedName>
        <fullName evidence="3">Coiled-coil domain-containing protein 13</fullName>
    </submittedName>
</protein>
<evidence type="ECO:0000256" key="2">
    <source>
        <dbReference type="SAM" id="MobiDB-lite"/>
    </source>
</evidence>
<comment type="caution">
    <text evidence="3">The sequence shown here is derived from an EMBL/GenBank/DDBJ whole genome shotgun (WGS) entry which is preliminary data.</text>
</comment>
<sequence>MEPDVKVNEDFKSQFKAYEEQQQRRLQNLMEMKEKQDRQKNTGSTKETIRALSDLNLFKKGPPVNEDASKSLLEAENEQLQDQLREVRDENCRLYRLVSEKDFEIKELQRRVREERLALSGVSGLAGDVAATKIVELAKKNREVTAEFESERAKVKQLNHKVKELEREVRHFSCSFCTIKHGSPASGIENGNICNTNIGHDSEQEELYAENPEVKALQEKLSTANVKVTEYRNQLQNLKQELKLTQKILAKEVGEDVNIQNLMASSGNWRGRAQQILLLQTKVQELEHKLSHQKIRASLLEVDEGLLAFPDPRKLSVQEKNLLKIRSLEKEKKESLESQQKQMQEILKGLSQKEDGNKGSQEMMGQHLDPEIQKKGTLIDELSKLVVDRETKLQMLEKEVGQLTLQKKSAHPQDKSGAAHPPCSEHSGLPEGSGSSRAGRTESACTVSAMGHVLVESAATTPFFLIPPGRSAGTDGSSREALLGQIKMQRTQCQAAEAERKKLLELVAVLEKRVEEISNKILETENKLQEEEWQSDSLEEQLEKLQVDAGSSTSAQEPALGSRKAQPSLPLPVSDREELSASLPELPLEAQEEELSRSLGFQMDENKGLRVPERDKGDDFKLHQVIMEEVRDSSSQAVQHHTPEKS</sequence>
<evidence type="ECO:0000313" key="3">
    <source>
        <dbReference type="EMBL" id="OWK53227.1"/>
    </source>
</evidence>
<feature type="region of interest" description="Disordered" evidence="2">
    <location>
        <begin position="405"/>
        <end position="443"/>
    </location>
</feature>
<feature type="compositionally biased region" description="Low complexity" evidence="2">
    <location>
        <begin position="580"/>
        <end position="589"/>
    </location>
</feature>
<gene>
    <name evidence="3" type="primary">CCDC13</name>
    <name evidence="3" type="ORF">RLOC_00003831</name>
</gene>
<dbReference type="GO" id="GO:0031122">
    <property type="term" value="P:cytoplasmic microtubule organization"/>
    <property type="evidence" value="ECO:0007669"/>
    <property type="project" value="TreeGrafter"/>
</dbReference>
<evidence type="ECO:0000313" key="4">
    <source>
        <dbReference type="Proteomes" id="UP000197619"/>
    </source>
</evidence>
<feature type="coiled-coil region" evidence="1">
    <location>
        <begin position="141"/>
        <end position="175"/>
    </location>
</feature>
<organism evidence="3 4">
    <name type="scientific">Lonchura striata</name>
    <name type="common">white-rumped munia</name>
    <dbReference type="NCBI Taxonomy" id="40157"/>
    <lineage>
        <taxon>Eukaryota</taxon>
        <taxon>Metazoa</taxon>
        <taxon>Chordata</taxon>
        <taxon>Craniata</taxon>
        <taxon>Vertebrata</taxon>
        <taxon>Euteleostomi</taxon>
        <taxon>Archelosauria</taxon>
        <taxon>Archosauria</taxon>
        <taxon>Dinosauria</taxon>
        <taxon>Saurischia</taxon>
        <taxon>Theropoda</taxon>
        <taxon>Coelurosauria</taxon>
        <taxon>Aves</taxon>
        <taxon>Neognathae</taxon>
        <taxon>Neoaves</taxon>
        <taxon>Telluraves</taxon>
        <taxon>Australaves</taxon>
        <taxon>Passeriformes</taxon>
        <taxon>Passeroidea</taxon>
        <taxon>Estrildidae</taxon>
        <taxon>Estrildinae</taxon>
        <taxon>Lonchura</taxon>
    </lineage>
</organism>
<dbReference type="PANTHER" id="PTHR31935">
    <property type="entry name" value="COILED-COIL DOMAIN-CONTAINING PROTEIN 13"/>
    <property type="match status" value="1"/>
</dbReference>
<dbReference type="Proteomes" id="UP000197619">
    <property type="component" value="Unassembled WGS sequence"/>
</dbReference>